<feature type="region of interest" description="Disordered" evidence="1">
    <location>
        <begin position="136"/>
        <end position="161"/>
    </location>
</feature>
<sequence>FLVLLILGNQIVHVAFSFCELHFVHTFTSVPMQESLTTEHSSELFDTFEEFLDGGRVTNEGGHFQTSWWDVTNSGLYVVWNPFNKHLFVDFLHGHTATENSGYSQVTSMSWITGGHHVFGVEHLLGLKICPNGPERTESMVPGSKSTKTARGTYLPPEASL</sequence>
<feature type="chain" id="PRO_5004588756" description="Dipeptidylpeptidase IV N-terminal domain-containing protein" evidence="2">
    <location>
        <begin position="18"/>
        <end position="161"/>
    </location>
</feature>
<dbReference type="HOGENOM" id="CLU_1647950_0_0_1"/>
<name>T1H6A3_MEGSC</name>
<protein>
    <recommendedName>
        <fullName evidence="5">Dipeptidylpeptidase IV N-terminal domain-containing protein</fullName>
    </recommendedName>
</protein>
<organism evidence="3 4">
    <name type="scientific">Megaselia scalaris</name>
    <name type="common">Humpbacked fly</name>
    <name type="synonym">Phora scalaris</name>
    <dbReference type="NCBI Taxonomy" id="36166"/>
    <lineage>
        <taxon>Eukaryota</taxon>
        <taxon>Metazoa</taxon>
        <taxon>Ecdysozoa</taxon>
        <taxon>Arthropoda</taxon>
        <taxon>Hexapoda</taxon>
        <taxon>Insecta</taxon>
        <taxon>Pterygota</taxon>
        <taxon>Neoptera</taxon>
        <taxon>Endopterygota</taxon>
        <taxon>Diptera</taxon>
        <taxon>Brachycera</taxon>
        <taxon>Muscomorpha</taxon>
        <taxon>Platypezoidea</taxon>
        <taxon>Phoridae</taxon>
        <taxon>Megaseliini</taxon>
        <taxon>Megaselia</taxon>
    </lineage>
</organism>
<dbReference type="EnsemblMetazoa" id="MESCA012236-RA">
    <property type="protein sequence ID" value="MESCA012236-PA"/>
    <property type="gene ID" value="MESCA012236"/>
</dbReference>
<evidence type="ECO:0000313" key="4">
    <source>
        <dbReference type="Proteomes" id="UP000015102"/>
    </source>
</evidence>
<dbReference type="Proteomes" id="UP000015102">
    <property type="component" value="Unassembled WGS sequence"/>
</dbReference>
<evidence type="ECO:0000313" key="3">
    <source>
        <dbReference type="EnsemblMetazoa" id="MESCA012236-PA"/>
    </source>
</evidence>
<feature type="signal peptide" evidence="2">
    <location>
        <begin position="1"/>
        <end position="17"/>
    </location>
</feature>
<reference evidence="4" key="1">
    <citation type="submission" date="2013-02" db="EMBL/GenBank/DDBJ databases">
        <authorList>
            <person name="Hughes D."/>
        </authorList>
    </citation>
    <scope>NUCLEOTIDE SEQUENCE</scope>
    <source>
        <strain>Durham</strain>
        <strain evidence="4">NC isolate 2 -- Noor lab</strain>
    </source>
</reference>
<dbReference type="AlphaFoldDB" id="T1H6A3"/>
<evidence type="ECO:0000256" key="1">
    <source>
        <dbReference type="SAM" id="MobiDB-lite"/>
    </source>
</evidence>
<evidence type="ECO:0000256" key="2">
    <source>
        <dbReference type="SAM" id="SignalP"/>
    </source>
</evidence>
<reference evidence="3" key="2">
    <citation type="submission" date="2015-06" db="UniProtKB">
        <authorList>
            <consortium name="EnsemblMetazoa"/>
        </authorList>
    </citation>
    <scope>IDENTIFICATION</scope>
</reference>
<keyword evidence="4" id="KW-1185">Reference proteome</keyword>
<keyword evidence="2" id="KW-0732">Signal</keyword>
<accession>T1H6A3</accession>
<evidence type="ECO:0008006" key="5">
    <source>
        <dbReference type="Google" id="ProtNLM"/>
    </source>
</evidence>
<proteinExistence type="predicted"/>